<dbReference type="PANTHER" id="PTHR21621:SF0">
    <property type="entry name" value="BETA-CITRYLGLUTAMATE SYNTHASE B-RELATED"/>
    <property type="match status" value="1"/>
</dbReference>
<proteinExistence type="predicted"/>
<dbReference type="AlphaFoldDB" id="D6TQ38"/>
<dbReference type="SUPFAM" id="SSF56059">
    <property type="entry name" value="Glutathione synthetase ATP-binding domain-like"/>
    <property type="match status" value="1"/>
</dbReference>
<evidence type="ECO:0000313" key="3">
    <source>
        <dbReference type="EMBL" id="EFH85686.1"/>
    </source>
</evidence>
<dbReference type="eggNOG" id="COG0189">
    <property type="taxonomic scope" value="Bacteria"/>
</dbReference>
<evidence type="ECO:0000313" key="4">
    <source>
        <dbReference type="Proteomes" id="UP000004508"/>
    </source>
</evidence>
<gene>
    <name evidence="3" type="ORF">Krac_6916</name>
</gene>
<dbReference type="Gene3D" id="3.30.470.20">
    <property type="entry name" value="ATP-grasp fold, B domain"/>
    <property type="match status" value="1"/>
</dbReference>
<dbReference type="InParanoid" id="D6TQ38"/>
<sequence>MKPLVGIYSRPTDDHLERVVSELQRRRIPWLRFDTADFPQFLRVAARLDRNEDGWQGTFLLGDSHHHLEEFCSIWYRRPTKTYAFPAMSETGYEYARAEARKGFGGLLQSLSCLWVSLPDAIAAAECKPKQLEYARQLGWSIPKTLITNDPQAVLCFFDECQGEVIYKPFNQGIPRPKKGEPWRGAIYTTKMTRSALQEHAPSITSTATLFQQYIPKAFELRINVIGSRVFAAEIHSQQSERAKIDFRMGYEELSYRIHQLPREIEEHSLALVHRFDLEFSAIDVIVTPQNEYVFLELNPYGQWGWIENHTGLPLTEALVDLLVTGKSS</sequence>
<evidence type="ECO:0000256" key="1">
    <source>
        <dbReference type="PROSITE-ProRule" id="PRU00409"/>
    </source>
</evidence>
<dbReference type="OrthoDB" id="583309at2"/>
<reference evidence="3 4" key="1">
    <citation type="journal article" date="2011" name="Stand. Genomic Sci.">
        <title>Non-contiguous finished genome sequence and contextual data of the filamentous soil bacterium Ktedonobacter racemifer type strain (SOSP1-21).</title>
        <authorList>
            <person name="Chang Y.J."/>
            <person name="Land M."/>
            <person name="Hauser L."/>
            <person name="Chertkov O."/>
            <person name="Del Rio T.G."/>
            <person name="Nolan M."/>
            <person name="Copeland A."/>
            <person name="Tice H."/>
            <person name="Cheng J.F."/>
            <person name="Lucas S."/>
            <person name="Han C."/>
            <person name="Goodwin L."/>
            <person name="Pitluck S."/>
            <person name="Ivanova N."/>
            <person name="Ovchinikova G."/>
            <person name="Pati A."/>
            <person name="Chen A."/>
            <person name="Palaniappan K."/>
            <person name="Mavromatis K."/>
            <person name="Liolios K."/>
            <person name="Brettin T."/>
            <person name="Fiebig A."/>
            <person name="Rohde M."/>
            <person name="Abt B."/>
            <person name="Goker M."/>
            <person name="Detter J.C."/>
            <person name="Woyke T."/>
            <person name="Bristow J."/>
            <person name="Eisen J.A."/>
            <person name="Markowitz V."/>
            <person name="Hugenholtz P."/>
            <person name="Kyrpides N.C."/>
            <person name="Klenk H.P."/>
            <person name="Lapidus A."/>
        </authorList>
    </citation>
    <scope>NUCLEOTIDE SEQUENCE [LARGE SCALE GENOMIC DNA]</scope>
    <source>
        <strain evidence="4">DSM 44963</strain>
    </source>
</reference>
<dbReference type="InterPro" id="IPR048936">
    <property type="entry name" value="MvdD-like_ATPgrasp"/>
</dbReference>
<dbReference type="PANTHER" id="PTHR21621">
    <property type="entry name" value="RIBOSOMAL PROTEIN S6 MODIFICATION PROTEIN"/>
    <property type="match status" value="1"/>
</dbReference>
<dbReference type="Proteomes" id="UP000004508">
    <property type="component" value="Unassembled WGS sequence"/>
</dbReference>
<organism evidence="3 4">
    <name type="scientific">Ktedonobacter racemifer DSM 44963</name>
    <dbReference type="NCBI Taxonomy" id="485913"/>
    <lineage>
        <taxon>Bacteria</taxon>
        <taxon>Bacillati</taxon>
        <taxon>Chloroflexota</taxon>
        <taxon>Ktedonobacteria</taxon>
        <taxon>Ktedonobacterales</taxon>
        <taxon>Ktedonobacteraceae</taxon>
        <taxon>Ktedonobacter</taxon>
    </lineage>
</organism>
<feature type="domain" description="ATP-grasp" evidence="2">
    <location>
        <begin position="132"/>
        <end position="324"/>
    </location>
</feature>
<dbReference type="STRING" id="485913.Krac_6916"/>
<dbReference type="GO" id="GO:0005737">
    <property type="term" value="C:cytoplasm"/>
    <property type="evidence" value="ECO:0007669"/>
    <property type="project" value="TreeGrafter"/>
</dbReference>
<dbReference type="GO" id="GO:0018169">
    <property type="term" value="F:ribosomal S6-glutamic acid ligase activity"/>
    <property type="evidence" value="ECO:0007669"/>
    <property type="project" value="TreeGrafter"/>
</dbReference>
<dbReference type="Pfam" id="PF21068">
    <property type="entry name" value="ATPgraspMvdD"/>
    <property type="match status" value="1"/>
</dbReference>
<keyword evidence="1" id="KW-0547">Nucleotide-binding</keyword>
<dbReference type="GO" id="GO:0009432">
    <property type="term" value="P:SOS response"/>
    <property type="evidence" value="ECO:0007669"/>
    <property type="project" value="TreeGrafter"/>
</dbReference>
<protein>
    <submittedName>
        <fullName evidence="3">RimK domain protein ATP-grasp</fullName>
    </submittedName>
</protein>
<dbReference type="PROSITE" id="PS50975">
    <property type="entry name" value="ATP_GRASP"/>
    <property type="match status" value="1"/>
</dbReference>
<name>D6TQ38_KTERA</name>
<keyword evidence="1" id="KW-0067">ATP-binding</keyword>
<dbReference type="EMBL" id="ADVG01000002">
    <property type="protein sequence ID" value="EFH85686.1"/>
    <property type="molecule type" value="Genomic_DNA"/>
</dbReference>
<dbReference type="RefSeq" id="WP_007909375.1">
    <property type="nucleotide sequence ID" value="NZ_ADVG01000002.1"/>
</dbReference>
<dbReference type="GO" id="GO:0005524">
    <property type="term" value="F:ATP binding"/>
    <property type="evidence" value="ECO:0007669"/>
    <property type="project" value="UniProtKB-UniRule"/>
</dbReference>
<keyword evidence="4" id="KW-1185">Reference proteome</keyword>
<evidence type="ECO:0000259" key="2">
    <source>
        <dbReference type="PROSITE" id="PS50975"/>
    </source>
</evidence>
<dbReference type="InterPro" id="IPR011761">
    <property type="entry name" value="ATP-grasp"/>
</dbReference>
<dbReference type="GO" id="GO:0046872">
    <property type="term" value="F:metal ion binding"/>
    <property type="evidence" value="ECO:0007669"/>
    <property type="project" value="InterPro"/>
</dbReference>
<comment type="caution">
    <text evidence="3">The sequence shown here is derived from an EMBL/GenBank/DDBJ whole genome shotgun (WGS) entry which is preliminary data.</text>
</comment>
<accession>D6TQ38</accession>